<comment type="pathway">
    <text evidence="2">Cofactor biosynthesis; NAD(+) biosynthesis; nicotinate D-ribonucleotide from quinolinate: step 1/1.</text>
</comment>
<evidence type="ECO:0000259" key="10">
    <source>
        <dbReference type="Pfam" id="PF01729"/>
    </source>
</evidence>
<organism evidence="12 13">
    <name type="scientific">Methylophilus glucosoxydans</name>
    <dbReference type="NCBI Taxonomy" id="752553"/>
    <lineage>
        <taxon>Bacteria</taxon>
        <taxon>Pseudomonadati</taxon>
        <taxon>Pseudomonadota</taxon>
        <taxon>Betaproteobacteria</taxon>
        <taxon>Nitrosomonadales</taxon>
        <taxon>Methylophilaceae</taxon>
        <taxon>Methylophilus</taxon>
    </lineage>
</organism>
<feature type="domain" description="Quinolinate phosphoribosyl transferase C-terminal" evidence="10">
    <location>
        <begin position="121"/>
        <end position="285"/>
    </location>
</feature>
<evidence type="ECO:0000256" key="4">
    <source>
        <dbReference type="ARBA" id="ARBA00011944"/>
    </source>
</evidence>
<evidence type="ECO:0000313" key="12">
    <source>
        <dbReference type="EMBL" id="MFD0928434.1"/>
    </source>
</evidence>
<dbReference type="Pfam" id="PF01729">
    <property type="entry name" value="QRPTase_C"/>
    <property type="match status" value="1"/>
</dbReference>
<dbReference type="InterPro" id="IPR013785">
    <property type="entry name" value="Aldolase_TIM"/>
</dbReference>
<evidence type="ECO:0000256" key="7">
    <source>
        <dbReference type="ARBA" id="ARBA00022679"/>
    </source>
</evidence>
<keyword evidence="7 9" id="KW-0808">Transferase</keyword>
<dbReference type="RefSeq" id="WP_379073485.1">
    <property type="nucleotide sequence ID" value="NZ_JBHTJW010000001.1"/>
</dbReference>
<dbReference type="NCBIfam" id="TIGR00078">
    <property type="entry name" value="nadC"/>
    <property type="match status" value="1"/>
</dbReference>
<dbReference type="SUPFAM" id="SSF51690">
    <property type="entry name" value="Nicotinate/Quinolinate PRTase C-terminal domain-like"/>
    <property type="match status" value="1"/>
</dbReference>
<reference evidence="13" key="1">
    <citation type="journal article" date="2019" name="Int. J. Syst. Evol. Microbiol.">
        <title>The Global Catalogue of Microorganisms (GCM) 10K type strain sequencing project: providing services to taxonomists for standard genome sequencing and annotation.</title>
        <authorList>
            <consortium name="The Broad Institute Genomics Platform"/>
            <consortium name="The Broad Institute Genome Sequencing Center for Infectious Disease"/>
            <person name="Wu L."/>
            <person name="Ma J."/>
        </authorList>
    </citation>
    <scope>NUCLEOTIDE SEQUENCE [LARGE SCALE GENOMIC DNA]</scope>
    <source>
        <strain evidence="13">CCUG 59685</strain>
    </source>
</reference>
<dbReference type="GO" id="GO:0004514">
    <property type="term" value="F:nicotinate-nucleotide diphosphorylase (carboxylating) activity"/>
    <property type="evidence" value="ECO:0007669"/>
    <property type="project" value="UniProtKB-EC"/>
</dbReference>
<dbReference type="InterPro" id="IPR037128">
    <property type="entry name" value="Quinolinate_PRibosylTase_N_sf"/>
</dbReference>
<comment type="caution">
    <text evidence="12">The sequence shown here is derived from an EMBL/GenBank/DDBJ whole genome shotgun (WGS) entry which is preliminary data.</text>
</comment>
<sequence>MTTASLYQHLPDYLNADLIAAQVQSALAEDLGKGDLTAALIPAGTQASAIIISREAAILCGCAWAQQCFAQLDRSIQLEWLVKDGDRVVPNQALVHIHGDARAMLSAERPALNFLQTLSAVATHTRRYVDAISGLPTQILDTRKTLPGLRLAQKYAVLAGGGANQRLALYDGILIKENHIAAAGSIAAVLEAAFAMRSTDNIQIEVETLDELQQALDAGATSILLDNFTLEDLRKAVAINQKQALLEASGNVDLTTVRAIAETGVDRISIGALTKNIQALDLSMRIEMPFQKLNKT</sequence>
<dbReference type="PANTHER" id="PTHR32179">
    <property type="entry name" value="NICOTINATE-NUCLEOTIDE PYROPHOSPHORYLASE [CARBOXYLATING]"/>
    <property type="match status" value="1"/>
</dbReference>
<protein>
    <recommendedName>
        <fullName evidence="4">nicotinate-nucleotide diphosphorylase (carboxylating)</fullName>
        <ecNumber evidence="4">2.4.2.19</ecNumber>
    </recommendedName>
    <alternativeName>
        <fullName evidence="8">Quinolinate phosphoribosyltransferase [decarboxylating]</fullName>
    </alternativeName>
</protein>
<comment type="function">
    <text evidence="1">Involved in the catabolism of quinolinic acid (QA).</text>
</comment>
<gene>
    <name evidence="12" type="primary">nadC</name>
    <name evidence="12" type="ORF">ACFQ1T_01450</name>
</gene>
<dbReference type="PANTHER" id="PTHR32179:SF3">
    <property type="entry name" value="NICOTINATE-NUCLEOTIDE PYROPHOSPHORYLASE [CARBOXYLATING]"/>
    <property type="match status" value="1"/>
</dbReference>
<dbReference type="InterPro" id="IPR002638">
    <property type="entry name" value="Quinolinate_PRibosylTrfase_C"/>
</dbReference>
<dbReference type="InterPro" id="IPR022412">
    <property type="entry name" value="Quinolinate_PRibosylTrfase_N"/>
</dbReference>
<dbReference type="Proteomes" id="UP001597106">
    <property type="component" value="Unassembled WGS sequence"/>
</dbReference>
<evidence type="ECO:0000259" key="11">
    <source>
        <dbReference type="Pfam" id="PF02749"/>
    </source>
</evidence>
<keyword evidence="6 9" id="KW-0328">Glycosyltransferase</keyword>
<keyword evidence="13" id="KW-1185">Reference proteome</keyword>
<dbReference type="InterPro" id="IPR004393">
    <property type="entry name" value="NadC"/>
</dbReference>
<evidence type="ECO:0000256" key="3">
    <source>
        <dbReference type="ARBA" id="ARBA00009400"/>
    </source>
</evidence>
<name>A0ABW3GCX0_9PROT</name>
<evidence type="ECO:0000256" key="6">
    <source>
        <dbReference type="ARBA" id="ARBA00022676"/>
    </source>
</evidence>
<dbReference type="InterPro" id="IPR036068">
    <property type="entry name" value="Nicotinate_pribotase-like_C"/>
</dbReference>
<dbReference type="PIRSF" id="PIRSF006250">
    <property type="entry name" value="NadC_ModD"/>
    <property type="match status" value="1"/>
</dbReference>
<comment type="similarity">
    <text evidence="3 9">Belongs to the NadC/ModD family.</text>
</comment>
<accession>A0ABW3GCX0</accession>
<evidence type="ECO:0000313" key="13">
    <source>
        <dbReference type="Proteomes" id="UP001597106"/>
    </source>
</evidence>
<dbReference type="Gene3D" id="3.90.1170.20">
    <property type="entry name" value="Quinolinate phosphoribosyl transferase, N-terminal domain"/>
    <property type="match status" value="1"/>
</dbReference>
<evidence type="ECO:0000256" key="9">
    <source>
        <dbReference type="PIRNR" id="PIRNR006250"/>
    </source>
</evidence>
<dbReference type="CDD" id="cd01572">
    <property type="entry name" value="QPRTase"/>
    <property type="match status" value="1"/>
</dbReference>
<dbReference type="SUPFAM" id="SSF54675">
    <property type="entry name" value="Nicotinate/Quinolinate PRTase N-terminal domain-like"/>
    <property type="match status" value="1"/>
</dbReference>
<proteinExistence type="inferred from homology"/>
<dbReference type="EC" id="2.4.2.19" evidence="4"/>
<evidence type="ECO:0000256" key="2">
    <source>
        <dbReference type="ARBA" id="ARBA00004893"/>
    </source>
</evidence>
<evidence type="ECO:0000256" key="5">
    <source>
        <dbReference type="ARBA" id="ARBA00022642"/>
    </source>
</evidence>
<feature type="domain" description="Quinolinate phosphoribosyl transferase N-terminal" evidence="11">
    <location>
        <begin position="36"/>
        <end position="119"/>
    </location>
</feature>
<evidence type="ECO:0000256" key="1">
    <source>
        <dbReference type="ARBA" id="ARBA00003237"/>
    </source>
</evidence>
<keyword evidence="5" id="KW-0662">Pyridine nucleotide biosynthesis</keyword>
<evidence type="ECO:0000256" key="8">
    <source>
        <dbReference type="ARBA" id="ARBA00033102"/>
    </source>
</evidence>
<dbReference type="Gene3D" id="3.20.20.70">
    <property type="entry name" value="Aldolase class I"/>
    <property type="match status" value="1"/>
</dbReference>
<dbReference type="EMBL" id="JBHTJW010000001">
    <property type="protein sequence ID" value="MFD0928434.1"/>
    <property type="molecule type" value="Genomic_DNA"/>
</dbReference>
<dbReference type="InterPro" id="IPR027277">
    <property type="entry name" value="NadC/ModD"/>
</dbReference>
<dbReference type="Pfam" id="PF02749">
    <property type="entry name" value="QRPTase_N"/>
    <property type="match status" value="1"/>
</dbReference>